<gene>
    <name evidence="1" type="ORF">GCM10012275_39220</name>
</gene>
<dbReference type="EMBL" id="BMMK01000019">
    <property type="protein sequence ID" value="GGM64790.1"/>
    <property type="molecule type" value="Genomic_DNA"/>
</dbReference>
<comment type="caution">
    <text evidence="1">The sequence shown here is derived from an EMBL/GenBank/DDBJ whole genome shotgun (WGS) entry which is preliminary data.</text>
</comment>
<dbReference type="RefSeq" id="WP_229686538.1">
    <property type="nucleotide sequence ID" value="NZ_BMMK01000019.1"/>
</dbReference>
<evidence type="ECO:0000313" key="2">
    <source>
        <dbReference type="Proteomes" id="UP000637578"/>
    </source>
</evidence>
<dbReference type="Proteomes" id="UP000637578">
    <property type="component" value="Unassembled WGS sequence"/>
</dbReference>
<proteinExistence type="predicted"/>
<keyword evidence="2" id="KW-1185">Reference proteome</keyword>
<evidence type="ECO:0000313" key="1">
    <source>
        <dbReference type="EMBL" id="GGM64790.1"/>
    </source>
</evidence>
<organism evidence="1 2">
    <name type="scientific">Longimycelium tulufanense</name>
    <dbReference type="NCBI Taxonomy" id="907463"/>
    <lineage>
        <taxon>Bacteria</taxon>
        <taxon>Bacillati</taxon>
        <taxon>Actinomycetota</taxon>
        <taxon>Actinomycetes</taxon>
        <taxon>Pseudonocardiales</taxon>
        <taxon>Pseudonocardiaceae</taxon>
        <taxon>Longimycelium</taxon>
    </lineage>
</organism>
<name>A0A8J3CGC8_9PSEU</name>
<sequence>MVVRRMPRIHEVIIPVLREKLPEVMVTSWVPDVDYRQWPILNVRRLGGLARDVEWLDRPVIELTAYSRDGLVACERLFLDARQVLWGMVENQTLTEAGYLHSMRETMGPTQFDSPFDDSWRVQGLIQLGLRPARMGE</sequence>
<dbReference type="AlphaFoldDB" id="A0A8J3CGC8"/>
<protein>
    <submittedName>
        <fullName evidence="1">Uncharacterized protein</fullName>
    </submittedName>
</protein>
<reference evidence="1" key="1">
    <citation type="journal article" date="2014" name="Int. J. Syst. Evol. Microbiol.">
        <title>Complete genome sequence of Corynebacterium casei LMG S-19264T (=DSM 44701T), isolated from a smear-ripened cheese.</title>
        <authorList>
            <consortium name="US DOE Joint Genome Institute (JGI-PGF)"/>
            <person name="Walter F."/>
            <person name="Albersmeier A."/>
            <person name="Kalinowski J."/>
            <person name="Ruckert C."/>
        </authorList>
    </citation>
    <scope>NUCLEOTIDE SEQUENCE</scope>
    <source>
        <strain evidence="1">CGMCC 4.5737</strain>
    </source>
</reference>
<reference evidence="1" key="2">
    <citation type="submission" date="2020-09" db="EMBL/GenBank/DDBJ databases">
        <authorList>
            <person name="Sun Q."/>
            <person name="Zhou Y."/>
        </authorList>
    </citation>
    <scope>NUCLEOTIDE SEQUENCE</scope>
    <source>
        <strain evidence="1">CGMCC 4.5737</strain>
    </source>
</reference>
<accession>A0A8J3CGC8</accession>